<dbReference type="PANTHER" id="PTHR43335">
    <property type="entry name" value="ABC TRANSPORTER, ATP-BINDING PROTEIN"/>
    <property type="match status" value="1"/>
</dbReference>
<protein>
    <submittedName>
        <fullName evidence="6">ABC transporter</fullName>
    </submittedName>
</protein>
<keyword evidence="3" id="KW-0547">Nucleotide-binding</keyword>
<dbReference type="InterPro" id="IPR003593">
    <property type="entry name" value="AAA+_ATPase"/>
</dbReference>
<evidence type="ECO:0000313" key="6">
    <source>
        <dbReference type="EMBL" id="KRO63206.1"/>
    </source>
</evidence>
<dbReference type="Proteomes" id="UP000051269">
    <property type="component" value="Unassembled WGS sequence"/>
</dbReference>
<evidence type="ECO:0000259" key="5">
    <source>
        <dbReference type="PROSITE" id="PS50893"/>
    </source>
</evidence>
<evidence type="ECO:0000256" key="1">
    <source>
        <dbReference type="ARBA" id="ARBA00005417"/>
    </source>
</evidence>
<dbReference type="PANTHER" id="PTHR43335:SF4">
    <property type="entry name" value="ABC TRANSPORTER, ATP-BINDING PROTEIN"/>
    <property type="match status" value="1"/>
</dbReference>
<dbReference type="SUPFAM" id="SSF52540">
    <property type="entry name" value="P-loop containing nucleoside triphosphate hydrolases"/>
    <property type="match status" value="1"/>
</dbReference>
<organism evidence="6 7">
    <name type="scientific">Verrucomicrobia subdivision 6 bacterium BACL9 MAG-120507-bin52</name>
    <dbReference type="NCBI Taxonomy" id="1655590"/>
    <lineage>
        <taxon>Bacteria</taxon>
        <taxon>Pseudomonadati</taxon>
        <taxon>Verrucomicrobiota</taxon>
        <taxon>Verrucomicrobiia</taxon>
        <taxon>Verrucomicrobiales</taxon>
        <taxon>Verrucomicrobia subdivision 6</taxon>
    </lineage>
</organism>
<dbReference type="GO" id="GO:0005524">
    <property type="term" value="F:ATP binding"/>
    <property type="evidence" value="ECO:0007669"/>
    <property type="project" value="UniProtKB-KW"/>
</dbReference>
<keyword evidence="4" id="KW-0067">ATP-binding</keyword>
<dbReference type="EMBL" id="LIBO01000003">
    <property type="protein sequence ID" value="KRO63206.1"/>
    <property type="molecule type" value="Genomic_DNA"/>
</dbReference>
<comment type="similarity">
    <text evidence="1">Belongs to the ABC transporter superfamily.</text>
</comment>
<dbReference type="InterPro" id="IPR017871">
    <property type="entry name" value="ABC_transporter-like_CS"/>
</dbReference>
<dbReference type="InterPro" id="IPR027417">
    <property type="entry name" value="P-loop_NTPase"/>
</dbReference>
<feature type="domain" description="ABC transporter" evidence="5">
    <location>
        <begin position="2"/>
        <end position="230"/>
    </location>
</feature>
<comment type="caution">
    <text evidence="6">The sequence shown here is derived from an EMBL/GenBank/DDBJ whole genome shotgun (WGS) entry which is preliminary data.</text>
</comment>
<evidence type="ECO:0000256" key="2">
    <source>
        <dbReference type="ARBA" id="ARBA00022448"/>
    </source>
</evidence>
<name>A0A0R2RL76_9BACT</name>
<dbReference type="GO" id="GO:0016887">
    <property type="term" value="F:ATP hydrolysis activity"/>
    <property type="evidence" value="ECO:0007669"/>
    <property type="project" value="InterPro"/>
</dbReference>
<dbReference type="Pfam" id="PF00005">
    <property type="entry name" value="ABC_tran"/>
    <property type="match status" value="1"/>
</dbReference>
<dbReference type="Gene3D" id="3.40.50.300">
    <property type="entry name" value="P-loop containing nucleotide triphosphate hydrolases"/>
    <property type="match status" value="1"/>
</dbReference>
<evidence type="ECO:0000313" key="7">
    <source>
        <dbReference type="Proteomes" id="UP000051269"/>
    </source>
</evidence>
<evidence type="ECO:0000256" key="3">
    <source>
        <dbReference type="ARBA" id="ARBA00022741"/>
    </source>
</evidence>
<sequence length="298" mass="33352">MIRLEHLSKTFKKRVALEDLSLEIRAGEIFGLLGHNGAGKSTTLGMLLGQIYPTSGEAFIRGVSVQQNRQKALDKVGAIFEEPAFHDYLSGWDNLRILTSYSARLPDEELREAVRFTGLEKRIHDPVWVYSHGMRQRLALAQALLPRPDLILLDEPAEGLDPEGIYEMRKLIVRLNRERGMTVVLSSHLLAEVEQLCDRVAILNQGRLIFEGRWNELTADPSPAHRLEVDDWKKAGVILKKLRVSQPTSDTISLAPGGDMADVVSALVQGGVRIRAIEPLRRNLEDIYLKAISTAKHA</sequence>
<evidence type="ECO:0000256" key="4">
    <source>
        <dbReference type="ARBA" id="ARBA00022840"/>
    </source>
</evidence>
<keyword evidence="2" id="KW-0813">Transport</keyword>
<gene>
    <name evidence="6" type="ORF">ABR82_04310</name>
</gene>
<proteinExistence type="inferred from homology"/>
<dbReference type="SMART" id="SM00382">
    <property type="entry name" value="AAA"/>
    <property type="match status" value="1"/>
</dbReference>
<dbReference type="PROSITE" id="PS00211">
    <property type="entry name" value="ABC_TRANSPORTER_1"/>
    <property type="match status" value="1"/>
</dbReference>
<reference evidence="6 7" key="1">
    <citation type="submission" date="2015-10" db="EMBL/GenBank/DDBJ databases">
        <title>Metagenome-Assembled Genomes uncover a global brackish microbiome.</title>
        <authorList>
            <person name="Hugerth L.W."/>
            <person name="Larsson J."/>
            <person name="Alneberg J."/>
            <person name="Lindh M.V."/>
            <person name="Legrand C."/>
            <person name="Pinhassi J."/>
            <person name="Andersson A.F."/>
        </authorList>
    </citation>
    <scope>NUCLEOTIDE SEQUENCE [LARGE SCALE GENOMIC DNA]</scope>
    <source>
        <strain evidence="6">BACL18 MAG-120507-bin52</strain>
    </source>
</reference>
<accession>A0A0R2RL76</accession>
<dbReference type="AlphaFoldDB" id="A0A0R2RL76"/>
<dbReference type="PROSITE" id="PS50893">
    <property type="entry name" value="ABC_TRANSPORTER_2"/>
    <property type="match status" value="1"/>
</dbReference>
<dbReference type="InterPro" id="IPR003439">
    <property type="entry name" value="ABC_transporter-like_ATP-bd"/>
</dbReference>